<keyword evidence="6 8" id="KW-0472">Membrane</keyword>
<evidence type="ECO:0000256" key="6">
    <source>
        <dbReference type="ARBA" id="ARBA00023136"/>
    </source>
</evidence>
<feature type="transmembrane region" description="Helical" evidence="8">
    <location>
        <begin position="20"/>
        <end position="43"/>
    </location>
</feature>
<name>A0A975PEA3_9MICC</name>
<sequence>MPQKKTSLQERFMRRKSLWICFTIVHLVFFAALSSLIFSGGVLSDINLYRLWAFEGINEGTWQGISTDWVYPIGALLPMLVSAVFGWGAYQLVWFAIFTALNAAAVAVISKPGTPSRYAASYWWLVVTGLLGPVAVGRVDGLTAPLVIMGLLLLASRPVVASSLLAVATWMKVWPAAVILAVLVASRRRLTVVATGAAVSAVMAGIVIAGGGIRHLLSFVGAQGARGMQMEAPFTTPGLWQAILGGDSGAYIFEDKIINTREVRGALGEPVAALMTPLLAAAALAVVVLLIWALRRGADAGQLLIAGSLALVAAFIVFNKVGSPQFMLWLGAVVAVGVAWEGRSWRVPAVLMLAIASLTTLVYPMFYAALYNDLNIGVALLLTIRNIALLVLFGWSLVRIVRLTKAGSSRPLSAPEVRPETAP</sequence>
<keyword evidence="5 8" id="KW-1133">Transmembrane helix</keyword>
<feature type="transmembrane region" description="Helical" evidence="8">
    <location>
        <begin position="300"/>
        <end position="318"/>
    </location>
</feature>
<evidence type="ECO:0000313" key="10">
    <source>
        <dbReference type="Proteomes" id="UP000680588"/>
    </source>
</evidence>
<keyword evidence="2" id="KW-1003">Cell membrane</keyword>
<accession>A0A975PEA3</accession>
<dbReference type="RefSeq" id="WP_207347103.1">
    <property type="nucleotide sequence ID" value="NZ_CP076456.1"/>
</dbReference>
<organism evidence="9 10">
    <name type="scientific">Arthrobacter sunyaminii</name>
    <dbReference type="NCBI Taxonomy" id="2816859"/>
    <lineage>
        <taxon>Bacteria</taxon>
        <taxon>Bacillati</taxon>
        <taxon>Actinomycetota</taxon>
        <taxon>Actinomycetes</taxon>
        <taxon>Micrococcales</taxon>
        <taxon>Micrococcaceae</taxon>
        <taxon>Arthrobacter</taxon>
    </lineage>
</organism>
<evidence type="ECO:0000256" key="2">
    <source>
        <dbReference type="ARBA" id="ARBA00022475"/>
    </source>
</evidence>
<dbReference type="GO" id="GO:0005886">
    <property type="term" value="C:plasma membrane"/>
    <property type="evidence" value="ECO:0007669"/>
    <property type="project" value="UniProtKB-SubCell"/>
</dbReference>
<dbReference type="AlphaFoldDB" id="A0A975PEA3"/>
<reference evidence="9" key="1">
    <citation type="submission" date="2021-06" db="EMBL/GenBank/DDBJ databases">
        <title>Novel species in genus Arthrobacter.</title>
        <authorList>
            <person name="Zhang G."/>
        </authorList>
    </citation>
    <scope>NUCLEOTIDE SEQUENCE</scope>
    <source>
        <strain evidence="9">Zg-ZUI122</strain>
    </source>
</reference>
<evidence type="ECO:0000256" key="5">
    <source>
        <dbReference type="ARBA" id="ARBA00022989"/>
    </source>
</evidence>
<feature type="transmembrane region" description="Helical" evidence="8">
    <location>
        <begin position="349"/>
        <end position="370"/>
    </location>
</feature>
<evidence type="ECO:0000256" key="1">
    <source>
        <dbReference type="ARBA" id="ARBA00004651"/>
    </source>
</evidence>
<feature type="transmembrane region" description="Helical" evidence="8">
    <location>
        <begin position="376"/>
        <end position="398"/>
    </location>
</feature>
<evidence type="ECO:0000256" key="8">
    <source>
        <dbReference type="SAM" id="Phobius"/>
    </source>
</evidence>
<keyword evidence="4 8" id="KW-0812">Transmembrane</keyword>
<evidence type="ECO:0000313" key="9">
    <source>
        <dbReference type="EMBL" id="QWQ35167.1"/>
    </source>
</evidence>
<gene>
    <name evidence="9" type="ORF">KG104_11700</name>
</gene>
<dbReference type="Proteomes" id="UP000680588">
    <property type="component" value="Chromosome"/>
</dbReference>
<comment type="similarity">
    <text evidence="7">Belongs to the glycosyltransferase 87 family.</text>
</comment>
<evidence type="ECO:0000256" key="3">
    <source>
        <dbReference type="ARBA" id="ARBA00022679"/>
    </source>
</evidence>
<comment type="subcellular location">
    <subcellularLocation>
        <location evidence="1">Cell membrane</location>
        <topology evidence="1">Multi-pass membrane protein</topology>
    </subcellularLocation>
</comment>
<feature type="transmembrane region" description="Helical" evidence="8">
    <location>
        <begin position="87"/>
        <end position="109"/>
    </location>
</feature>
<feature type="transmembrane region" description="Helical" evidence="8">
    <location>
        <begin position="192"/>
        <end position="213"/>
    </location>
</feature>
<feature type="transmembrane region" description="Helical" evidence="8">
    <location>
        <begin position="159"/>
        <end position="185"/>
    </location>
</feature>
<keyword evidence="3" id="KW-0808">Transferase</keyword>
<dbReference type="GO" id="GO:0016758">
    <property type="term" value="F:hexosyltransferase activity"/>
    <property type="evidence" value="ECO:0007669"/>
    <property type="project" value="InterPro"/>
</dbReference>
<dbReference type="KEGG" id="asun:KG104_11700"/>
<proteinExistence type="inferred from homology"/>
<feature type="transmembrane region" description="Helical" evidence="8">
    <location>
        <begin position="271"/>
        <end position="293"/>
    </location>
</feature>
<feature type="transmembrane region" description="Helical" evidence="8">
    <location>
        <begin position="121"/>
        <end position="139"/>
    </location>
</feature>
<keyword evidence="10" id="KW-1185">Reference proteome</keyword>
<dbReference type="Pfam" id="PF09594">
    <property type="entry name" value="GT87"/>
    <property type="match status" value="1"/>
</dbReference>
<dbReference type="EMBL" id="CP076456">
    <property type="protein sequence ID" value="QWQ35167.1"/>
    <property type="molecule type" value="Genomic_DNA"/>
</dbReference>
<protein>
    <submittedName>
        <fullName evidence="9">DUF2029 domain-containing protein</fullName>
    </submittedName>
</protein>
<feature type="transmembrane region" description="Helical" evidence="8">
    <location>
        <begin position="324"/>
        <end position="342"/>
    </location>
</feature>
<dbReference type="InterPro" id="IPR018584">
    <property type="entry name" value="GT87"/>
</dbReference>
<evidence type="ECO:0000256" key="4">
    <source>
        <dbReference type="ARBA" id="ARBA00022692"/>
    </source>
</evidence>
<evidence type="ECO:0000256" key="7">
    <source>
        <dbReference type="ARBA" id="ARBA00024033"/>
    </source>
</evidence>